<evidence type="ECO:0000256" key="4">
    <source>
        <dbReference type="ARBA" id="ARBA00022833"/>
    </source>
</evidence>
<proteinExistence type="predicted"/>
<dbReference type="EMBL" id="CATOUU010001139">
    <property type="protein sequence ID" value="CAI9974135.1"/>
    <property type="molecule type" value="Genomic_DNA"/>
</dbReference>
<dbReference type="Pfam" id="PF00684">
    <property type="entry name" value="DnaJ_CXXCXGXG"/>
    <property type="match status" value="1"/>
</dbReference>
<dbReference type="InterPro" id="IPR036869">
    <property type="entry name" value="J_dom_sf"/>
</dbReference>
<evidence type="ECO:0000313" key="9">
    <source>
        <dbReference type="EMBL" id="CAL6071568.1"/>
    </source>
</evidence>
<dbReference type="PROSITE" id="PS50076">
    <property type="entry name" value="DNAJ_2"/>
    <property type="match status" value="1"/>
</dbReference>
<dbReference type="PANTHER" id="PTHR43888">
    <property type="entry name" value="DNAJ-LIKE-2, ISOFORM A-RELATED"/>
    <property type="match status" value="1"/>
</dbReference>
<dbReference type="SUPFAM" id="SSF57938">
    <property type="entry name" value="DnaJ/Hsp40 cysteine-rich domain"/>
    <property type="match status" value="1"/>
</dbReference>
<dbReference type="GO" id="GO:0030544">
    <property type="term" value="F:Hsp70 protein binding"/>
    <property type="evidence" value="ECO:0007669"/>
    <property type="project" value="InterPro"/>
</dbReference>
<dbReference type="InterPro" id="IPR036410">
    <property type="entry name" value="HSP_DnaJ_Cys-rich_dom_sf"/>
</dbReference>
<dbReference type="AlphaFoldDB" id="A0AA86RX06"/>
<evidence type="ECO:0000313" key="8">
    <source>
        <dbReference type="EMBL" id="CAI9974135.1"/>
    </source>
</evidence>
<dbReference type="EMBL" id="CAXDID020000291">
    <property type="protein sequence ID" value="CAL6071568.1"/>
    <property type="molecule type" value="Genomic_DNA"/>
</dbReference>
<dbReference type="GO" id="GO:0006457">
    <property type="term" value="P:protein folding"/>
    <property type="evidence" value="ECO:0007669"/>
    <property type="project" value="InterPro"/>
</dbReference>
<dbReference type="Gene3D" id="2.60.260.20">
    <property type="entry name" value="Urease metallochaperone UreE, N-terminal domain"/>
    <property type="match status" value="2"/>
</dbReference>
<reference evidence="8" key="1">
    <citation type="submission" date="2023-06" db="EMBL/GenBank/DDBJ databases">
        <authorList>
            <person name="Kurt Z."/>
        </authorList>
    </citation>
    <scope>NUCLEOTIDE SEQUENCE</scope>
</reference>
<dbReference type="InterPro" id="IPR002939">
    <property type="entry name" value="DnaJ_C"/>
</dbReference>
<dbReference type="SMART" id="SM00271">
    <property type="entry name" value="DnaJ"/>
    <property type="match status" value="1"/>
</dbReference>
<dbReference type="GO" id="GO:0051082">
    <property type="term" value="F:unfolded protein binding"/>
    <property type="evidence" value="ECO:0007669"/>
    <property type="project" value="InterPro"/>
</dbReference>
<feature type="domain" description="CR-type" evidence="7">
    <location>
        <begin position="127"/>
        <end position="212"/>
    </location>
</feature>
<protein>
    <submittedName>
        <fullName evidence="8">Chaperone protein DnaJ</fullName>
    </submittedName>
    <submittedName>
        <fullName evidence="9">Chaperone_protein DnaJ</fullName>
    </submittedName>
</protein>
<gene>
    <name evidence="9" type="ORF">HINF_LOCUS55206</name>
    <name evidence="8" type="ORF">HINF_LOCUS61780</name>
</gene>
<keyword evidence="2" id="KW-0677">Repeat</keyword>
<reference evidence="9 10" key="2">
    <citation type="submission" date="2024-07" db="EMBL/GenBank/DDBJ databases">
        <authorList>
            <person name="Akdeniz Z."/>
        </authorList>
    </citation>
    <scope>NUCLEOTIDE SEQUENCE [LARGE SCALE GENOMIC DNA]</scope>
</reference>
<evidence type="ECO:0000259" key="6">
    <source>
        <dbReference type="PROSITE" id="PS50076"/>
    </source>
</evidence>
<organism evidence="8">
    <name type="scientific">Hexamita inflata</name>
    <dbReference type="NCBI Taxonomy" id="28002"/>
    <lineage>
        <taxon>Eukaryota</taxon>
        <taxon>Metamonada</taxon>
        <taxon>Diplomonadida</taxon>
        <taxon>Hexamitidae</taxon>
        <taxon>Hexamitinae</taxon>
        <taxon>Hexamita</taxon>
    </lineage>
</organism>
<dbReference type="Pfam" id="PF01556">
    <property type="entry name" value="DnaJ_C"/>
    <property type="match status" value="1"/>
</dbReference>
<evidence type="ECO:0000259" key="7">
    <source>
        <dbReference type="PROSITE" id="PS51188"/>
    </source>
</evidence>
<dbReference type="Gene3D" id="1.10.287.110">
    <property type="entry name" value="DnaJ domain"/>
    <property type="match status" value="1"/>
</dbReference>
<name>A0AA86RX06_9EUKA</name>
<feature type="zinc finger region" description="CR-type" evidence="5">
    <location>
        <begin position="127"/>
        <end position="212"/>
    </location>
</feature>
<keyword evidence="3 5" id="KW-0863">Zinc-finger</keyword>
<dbReference type="Pfam" id="PF00226">
    <property type="entry name" value="DnaJ"/>
    <property type="match status" value="1"/>
</dbReference>
<dbReference type="CDD" id="cd06257">
    <property type="entry name" value="DnaJ"/>
    <property type="match status" value="1"/>
</dbReference>
<dbReference type="PROSITE" id="PS51188">
    <property type="entry name" value="ZF_CR"/>
    <property type="match status" value="1"/>
</dbReference>
<evidence type="ECO:0000313" key="10">
    <source>
        <dbReference type="Proteomes" id="UP001642409"/>
    </source>
</evidence>
<evidence type="ECO:0000256" key="5">
    <source>
        <dbReference type="PROSITE-ProRule" id="PRU00546"/>
    </source>
</evidence>
<dbReference type="CDD" id="cd10719">
    <property type="entry name" value="DnaJ_zf"/>
    <property type="match status" value="1"/>
</dbReference>
<sequence>MCLEVDKATDTAAIKKAHRKQSLRFHPDRALDQDEREEFVEKQSQLNDAMNVLLNPEKREVYDKAQFLTGMGEEAVRTFESHKQPEAYKNFDLSQKNIDPTKMVRHKEKADTKEMEVNLTFKQCMTGIFQKQEVDRRVRCSHCKGTGADKHEHHHTCKYCNGRGKWADIAEILPGITKEKNYVCDYCSGTGKHIDHDHTCDVCNGTGLEAKKDEILMIIKAGVFSGYKHTYEDMGDFDEIDHKLPSGDLQVTIQCPQEELFNGIVFSRQDQNIIARINITLVEALHGFNKSITLPDGHDVLVTKQGITQNNEEIQITEAGFSTFEGRQIGNFIMIANVVITDEDRTSFM</sequence>
<dbReference type="InterPro" id="IPR001623">
    <property type="entry name" value="DnaJ_domain"/>
</dbReference>
<dbReference type="InterPro" id="IPR008971">
    <property type="entry name" value="HSP40/DnaJ_pept-bd"/>
</dbReference>
<dbReference type="GO" id="GO:0008270">
    <property type="term" value="F:zinc ion binding"/>
    <property type="evidence" value="ECO:0007669"/>
    <property type="project" value="UniProtKB-KW"/>
</dbReference>
<dbReference type="SUPFAM" id="SSF46565">
    <property type="entry name" value="Chaperone J-domain"/>
    <property type="match status" value="1"/>
</dbReference>
<keyword evidence="4 5" id="KW-0862">Zinc</keyword>
<accession>A0AA86RX06</accession>
<keyword evidence="1 5" id="KW-0479">Metal-binding</keyword>
<evidence type="ECO:0000256" key="3">
    <source>
        <dbReference type="ARBA" id="ARBA00022771"/>
    </source>
</evidence>
<keyword evidence="10" id="KW-1185">Reference proteome</keyword>
<comment type="caution">
    <text evidence="8">The sequence shown here is derived from an EMBL/GenBank/DDBJ whole genome shotgun (WGS) entry which is preliminary data.</text>
</comment>
<evidence type="ECO:0000256" key="2">
    <source>
        <dbReference type="ARBA" id="ARBA00022737"/>
    </source>
</evidence>
<dbReference type="SUPFAM" id="SSF49493">
    <property type="entry name" value="HSP40/DnaJ peptide-binding domain"/>
    <property type="match status" value="2"/>
</dbReference>
<feature type="domain" description="J" evidence="6">
    <location>
        <begin position="1"/>
        <end position="66"/>
    </location>
</feature>
<dbReference type="Gene3D" id="2.10.230.10">
    <property type="entry name" value="Heat shock protein DnaJ, cysteine-rich domain"/>
    <property type="match status" value="1"/>
</dbReference>
<dbReference type="InterPro" id="IPR001305">
    <property type="entry name" value="HSP_DnaJ_Cys-rich_dom"/>
</dbReference>
<dbReference type="InterPro" id="IPR044713">
    <property type="entry name" value="DNJA1/2-like"/>
</dbReference>
<evidence type="ECO:0000256" key="1">
    <source>
        <dbReference type="ARBA" id="ARBA00022723"/>
    </source>
</evidence>
<dbReference type="FunFam" id="2.10.230.10:FF:000001">
    <property type="entry name" value="DnaJ subfamily A member 2"/>
    <property type="match status" value="1"/>
</dbReference>
<dbReference type="Proteomes" id="UP001642409">
    <property type="component" value="Unassembled WGS sequence"/>
</dbReference>